<dbReference type="STRING" id="146018.BN2156_01229"/>
<protein>
    <submittedName>
        <fullName evidence="1">TetR family transcriptional regulator</fullName>
    </submittedName>
</protein>
<dbReference type="OrthoDB" id="4542604at2"/>
<evidence type="ECO:0000313" key="2">
    <source>
        <dbReference type="Proteomes" id="UP000199147"/>
    </source>
</evidence>
<evidence type="ECO:0000313" key="1">
    <source>
        <dbReference type="EMBL" id="CRZ14380.1"/>
    </source>
</evidence>
<organism evidence="1 2">
    <name type="scientific">Mycolicibacterium neworleansense</name>
    <dbReference type="NCBI Taxonomy" id="146018"/>
    <lineage>
        <taxon>Bacteria</taxon>
        <taxon>Bacillati</taxon>
        <taxon>Actinomycetota</taxon>
        <taxon>Actinomycetes</taxon>
        <taxon>Mycobacteriales</taxon>
        <taxon>Mycobacteriaceae</taxon>
        <taxon>Mycolicibacterium</taxon>
    </lineage>
</organism>
<keyword evidence="2" id="KW-1185">Reference proteome</keyword>
<dbReference type="AlphaFoldDB" id="A0A0H5RJR3"/>
<dbReference type="Proteomes" id="UP000199147">
    <property type="component" value="Unassembled WGS sequence"/>
</dbReference>
<dbReference type="EMBL" id="CWKH01000001">
    <property type="protein sequence ID" value="CRZ14380.1"/>
    <property type="molecule type" value="Genomic_DNA"/>
</dbReference>
<accession>A0A0H5RJR3</accession>
<gene>
    <name evidence="1" type="ORF">BN2156_01229</name>
</gene>
<reference evidence="2" key="1">
    <citation type="submission" date="2015-07" db="EMBL/GenBank/DDBJ databases">
        <authorList>
            <person name="Urmite Genomes"/>
        </authorList>
    </citation>
    <scope>NUCLEOTIDE SEQUENCE [LARGE SCALE GENOMIC DNA]</scope>
    <source>
        <strain evidence="2">type strain: ATCC 49404</strain>
    </source>
</reference>
<proteinExistence type="predicted"/>
<name>A0A0H5RJR3_9MYCO</name>
<dbReference type="RefSeq" id="WP_090511357.1">
    <property type="nucleotide sequence ID" value="NZ_CWKH01000001.1"/>
</dbReference>
<sequence>MYAANLDFSTGSIDEIVTRTAGSLLTWRIDHPARYAFLGTGPTDYGNPELDAVRSLSRRFETLITCSTARLGVGPVR</sequence>